<dbReference type="RefSeq" id="WP_072596365.1">
    <property type="nucleotide sequence ID" value="NZ_CP018221.1"/>
</dbReference>
<organism evidence="2 3">
    <name type="scientific">Tardibacter chloracetimidivorans</name>
    <dbReference type="NCBI Taxonomy" id="1921510"/>
    <lineage>
        <taxon>Bacteria</taxon>
        <taxon>Pseudomonadati</taxon>
        <taxon>Pseudomonadota</taxon>
        <taxon>Alphaproteobacteria</taxon>
        <taxon>Sphingomonadales</taxon>
        <taxon>Sphingomonadaceae</taxon>
        <taxon>Tardibacter</taxon>
    </lineage>
</organism>
<evidence type="ECO:0000313" key="3">
    <source>
        <dbReference type="Proteomes" id="UP000182063"/>
    </source>
</evidence>
<gene>
    <name evidence="2" type="ORF">BSL82_05410</name>
</gene>
<dbReference type="PIRSF" id="PIRSF000887">
    <property type="entry name" value="Pesterase_MJ0037"/>
    <property type="match status" value="1"/>
</dbReference>
<keyword evidence="3" id="KW-1185">Reference proteome</keyword>
<dbReference type="KEGG" id="sphj:BSL82_05410"/>
<dbReference type="Pfam" id="PF00149">
    <property type="entry name" value="Metallophos"/>
    <property type="match status" value="1"/>
</dbReference>
<dbReference type="GO" id="GO:0016787">
    <property type="term" value="F:hydrolase activity"/>
    <property type="evidence" value="ECO:0007669"/>
    <property type="project" value="InterPro"/>
</dbReference>
<protein>
    <submittedName>
        <fullName evidence="2">Phosphoesterase</fullName>
    </submittedName>
</protein>
<dbReference type="OrthoDB" id="9795838at2"/>
<evidence type="ECO:0000313" key="2">
    <source>
        <dbReference type="EMBL" id="API58812.1"/>
    </source>
</evidence>
<dbReference type="InterPro" id="IPR026336">
    <property type="entry name" value="PdeM-like"/>
</dbReference>
<dbReference type="InterPro" id="IPR024173">
    <property type="entry name" value="Pesterase_MJ0037-like"/>
</dbReference>
<dbReference type="Gene3D" id="3.60.21.10">
    <property type="match status" value="1"/>
</dbReference>
<dbReference type="NCBIfam" id="TIGR04123">
    <property type="entry name" value="P_estr_lig_assc"/>
    <property type="match status" value="1"/>
</dbReference>
<reference evidence="3" key="1">
    <citation type="submission" date="2016-11" db="EMBL/GenBank/DDBJ databases">
        <title>Complete Genome Sequence of alachlor-degrading Sphingomonas sp. strain JJ-A5.</title>
        <authorList>
            <person name="Lee H."/>
            <person name="Ka J.-O."/>
        </authorList>
    </citation>
    <scope>NUCLEOTIDE SEQUENCE [LARGE SCALE GENOMIC DNA]</scope>
    <source>
        <strain evidence="3">JJ-A5</strain>
    </source>
</reference>
<dbReference type="EMBL" id="CP018221">
    <property type="protein sequence ID" value="API58812.1"/>
    <property type="molecule type" value="Genomic_DNA"/>
</dbReference>
<dbReference type="AlphaFoldDB" id="A0A1L3ZT47"/>
<sequence length="219" mass="24131">MVPFSFAGEDFLIMGQGALFWPARKALLIADLHLEKASFFARFGQMLPPYDSNATLAAIEALVDETGARELWCLGDSFHDGEGPFRLDEQARRRLLTLTARLDWTWITGNHDPLTAAPGGRVLDEACLHGICLRHETLGSDRRPEISGHWHPKLRMRVRGQNLSRRCFVHAPGRLILPAFGAFTGGMRADDPAITRAVGTPAEALVPANGRLLRFPLAG</sequence>
<dbReference type="STRING" id="1921510.BSL82_05410"/>
<evidence type="ECO:0000259" key="1">
    <source>
        <dbReference type="Pfam" id="PF00149"/>
    </source>
</evidence>
<dbReference type="Proteomes" id="UP000182063">
    <property type="component" value="Chromosome"/>
</dbReference>
<accession>A0A1L3ZT47</accession>
<feature type="domain" description="Calcineurin-like phosphoesterase" evidence="1">
    <location>
        <begin position="26"/>
        <end position="123"/>
    </location>
</feature>
<dbReference type="PANTHER" id="PTHR39323:SF1">
    <property type="entry name" value="BLR1149 PROTEIN"/>
    <property type="match status" value="1"/>
</dbReference>
<dbReference type="PANTHER" id="PTHR39323">
    <property type="entry name" value="BLR1149 PROTEIN"/>
    <property type="match status" value="1"/>
</dbReference>
<name>A0A1L3ZT47_9SPHN</name>
<dbReference type="SUPFAM" id="SSF56300">
    <property type="entry name" value="Metallo-dependent phosphatases"/>
    <property type="match status" value="1"/>
</dbReference>
<dbReference type="InterPro" id="IPR004843">
    <property type="entry name" value="Calcineurin-like_PHP"/>
</dbReference>
<proteinExistence type="predicted"/>
<dbReference type="InterPro" id="IPR029052">
    <property type="entry name" value="Metallo-depent_PP-like"/>
</dbReference>